<evidence type="ECO:0000313" key="2">
    <source>
        <dbReference type="EMBL" id="GAA2030079.1"/>
    </source>
</evidence>
<proteinExistence type="predicted"/>
<organism evidence="2 3">
    <name type="scientific">Yaniella flava</name>
    <dbReference type="NCBI Taxonomy" id="287930"/>
    <lineage>
        <taxon>Bacteria</taxon>
        <taxon>Bacillati</taxon>
        <taxon>Actinomycetota</taxon>
        <taxon>Actinomycetes</taxon>
        <taxon>Micrococcales</taxon>
        <taxon>Micrococcaceae</taxon>
        <taxon>Yaniella</taxon>
    </lineage>
</organism>
<evidence type="ECO:0000259" key="1">
    <source>
        <dbReference type="SMART" id="SM00507"/>
    </source>
</evidence>
<dbReference type="RefSeq" id="WP_343956257.1">
    <property type="nucleotide sequence ID" value="NZ_BAAAMN010000013.1"/>
</dbReference>
<gene>
    <name evidence="2" type="ORF">GCM10009720_07530</name>
</gene>
<dbReference type="InterPro" id="IPR003615">
    <property type="entry name" value="HNH_nuc"/>
</dbReference>
<reference evidence="2 3" key="1">
    <citation type="journal article" date="2019" name="Int. J. Syst. Evol. Microbiol.">
        <title>The Global Catalogue of Microorganisms (GCM) 10K type strain sequencing project: providing services to taxonomists for standard genome sequencing and annotation.</title>
        <authorList>
            <consortium name="The Broad Institute Genomics Platform"/>
            <consortium name="The Broad Institute Genome Sequencing Center for Infectious Disease"/>
            <person name="Wu L."/>
            <person name="Ma J."/>
        </authorList>
    </citation>
    <scope>NUCLEOTIDE SEQUENCE [LARGE SCALE GENOMIC DNA]</scope>
    <source>
        <strain evidence="2 3">JCM 13595</strain>
    </source>
</reference>
<dbReference type="EMBL" id="BAAAMN010000013">
    <property type="protein sequence ID" value="GAA2030079.1"/>
    <property type="molecule type" value="Genomic_DNA"/>
</dbReference>
<dbReference type="SMART" id="SM00507">
    <property type="entry name" value="HNHc"/>
    <property type="match status" value="1"/>
</dbReference>
<keyword evidence="3" id="KW-1185">Reference proteome</keyword>
<dbReference type="Proteomes" id="UP001501461">
    <property type="component" value="Unassembled WGS sequence"/>
</dbReference>
<accession>A0ABN2U780</accession>
<sequence>MTIATAPNLLETLDLPGVDGPVDWGELTTEQLHDLIRGAFQQLDDQEPDVPSDGVLQRSMQLEETLRAATPLQYRYTGLIKDGFDTVKLRDTLGLPRGKTAFRDTNDLIAKTHGIRGHEAAGRVRLAASMTPARVTDPDRGTTVGETRLPILGAFQGRVNPGKLSAAVSMINDVDKTAETAGKDEAYRAKLRTVIEKDLATKIESTTPEEFSRFVGERKRQAMASLDPADHNFSQQQTDAMYDVRRVGPVRGNKNAIEYKVIMDAEGDEATQTMLYALTNPRGKDDDAEFETRSKGHRRMHALRDLIKFGMANLDKSGFRGASGAHTQMLVITDYATLLDGVRKELAGLLPEIDAEQRERLLTLLAQMHTAEVSQGESTHVPEIAGAQVSESSTTNVGESVMSLPPPKTTDIGELFDDDNLDRLQPRVSQGIFTRYIPPDVIFRIRCDVGVSPITLTGRRQVLSSGQQQRQFSEPIRRAILARDRGCVVPGCYWAASLCEVHHVQYWSEDGDTSTANGVQLCSHHHQALHADQLHISKVDGEFRFTLHRLIDPGQEPRKNYFFQT</sequence>
<comment type="caution">
    <text evidence="2">The sequence shown here is derived from an EMBL/GenBank/DDBJ whole genome shotgun (WGS) entry which is preliminary data.</text>
</comment>
<name>A0ABN2U780_9MICC</name>
<dbReference type="CDD" id="cd00085">
    <property type="entry name" value="HNHc"/>
    <property type="match status" value="1"/>
</dbReference>
<protein>
    <recommendedName>
        <fullName evidence="1">HNH nuclease domain-containing protein</fullName>
    </recommendedName>
</protein>
<feature type="domain" description="HNH nuclease" evidence="1">
    <location>
        <begin position="475"/>
        <end position="527"/>
    </location>
</feature>
<evidence type="ECO:0000313" key="3">
    <source>
        <dbReference type="Proteomes" id="UP001501461"/>
    </source>
</evidence>